<accession>A0A1M4Z7X9</accession>
<keyword evidence="1" id="KW-1133">Transmembrane helix</keyword>
<evidence type="ECO:0000256" key="1">
    <source>
        <dbReference type="SAM" id="Phobius"/>
    </source>
</evidence>
<dbReference type="AlphaFoldDB" id="A0A1M4Z7X9"/>
<sequence length="38" mass="4300">MFDKIKNFVTEKPAIAVAIAVGLVVVIWKVVLPMFRKK</sequence>
<evidence type="ECO:0000313" key="2">
    <source>
        <dbReference type="EMBL" id="SHF14131.1"/>
    </source>
</evidence>
<evidence type="ECO:0000313" key="3">
    <source>
        <dbReference type="EMBL" id="SHF14474.1"/>
    </source>
</evidence>
<keyword evidence="4" id="KW-1185">Reference proteome</keyword>
<gene>
    <name evidence="2" type="ORF">SAMN05444377_10476</name>
    <name evidence="3" type="ORF">SAMN05444377_10488</name>
</gene>
<proteinExistence type="predicted"/>
<keyword evidence="1" id="KW-0812">Transmembrane</keyword>
<evidence type="ECO:0000313" key="4">
    <source>
        <dbReference type="Proteomes" id="UP000184147"/>
    </source>
</evidence>
<name>A0A1M4Z7X9_9FLAO</name>
<dbReference type="EMBL" id="FQVQ01000004">
    <property type="protein sequence ID" value="SHF14474.1"/>
    <property type="molecule type" value="Genomic_DNA"/>
</dbReference>
<keyword evidence="1" id="KW-0472">Membrane</keyword>
<reference evidence="2 4" key="1">
    <citation type="submission" date="2016-11" db="EMBL/GenBank/DDBJ databases">
        <authorList>
            <person name="Jaros S."/>
            <person name="Januszkiewicz K."/>
            <person name="Wedrychowicz H."/>
        </authorList>
    </citation>
    <scope>NUCLEOTIDE SEQUENCE [LARGE SCALE GENOMIC DNA]</scope>
    <source>
        <strain evidence="2 4">DSM 25660</strain>
    </source>
</reference>
<dbReference type="EMBL" id="FQVQ01000004">
    <property type="protein sequence ID" value="SHF14131.1"/>
    <property type="molecule type" value="Genomic_DNA"/>
</dbReference>
<dbReference type="Proteomes" id="UP000184147">
    <property type="component" value="Unassembled WGS sequence"/>
</dbReference>
<feature type="transmembrane region" description="Helical" evidence="1">
    <location>
        <begin position="14"/>
        <end position="32"/>
    </location>
</feature>
<protein>
    <submittedName>
        <fullName evidence="2">Uncharacterized protein</fullName>
    </submittedName>
</protein>
<organism evidence="2 4">
    <name type="scientific">Flavobacterium fontis</name>
    <dbReference type="NCBI Taxonomy" id="1124188"/>
    <lineage>
        <taxon>Bacteria</taxon>
        <taxon>Pseudomonadati</taxon>
        <taxon>Bacteroidota</taxon>
        <taxon>Flavobacteriia</taxon>
        <taxon>Flavobacteriales</taxon>
        <taxon>Flavobacteriaceae</taxon>
        <taxon>Flavobacterium</taxon>
    </lineage>
</organism>